<dbReference type="SUPFAM" id="SSF57716">
    <property type="entry name" value="Glucocorticoid receptor-like (DNA-binding domain)"/>
    <property type="match status" value="1"/>
</dbReference>
<proteinExistence type="predicted"/>
<evidence type="ECO:0000313" key="7">
    <source>
        <dbReference type="Proteomes" id="UP000176723"/>
    </source>
</evidence>
<evidence type="ECO:0000259" key="5">
    <source>
        <dbReference type="Pfam" id="PF01258"/>
    </source>
</evidence>
<dbReference type="Gene3D" id="1.20.120.910">
    <property type="entry name" value="DksA, coiled-coil domain"/>
    <property type="match status" value="1"/>
</dbReference>
<dbReference type="STRING" id="1797593.A3A65_00600"/>
<feature type="domain" description="Zinc finger DksA/TraR C4-type" evidence="5">
    <location>
        <begin position="95"/>
        <end position="129"/>
    </location>
</feature>
<evidence type="ECO:0000256" key="4">
    <source>
        <dbReference type="PROSITE-ProRule" id="PRU00510"/>
    </source>
</evidence>
<keyword evidence="3" id="KW-0862">Zinc</keyword>
<protein>
    <recommendedName>
        <fullName evidence="5">Zinc finger DksA/TraR C4-type domain-containing protein</fullName>
    </recommendedName>
</protein>
<name>A0A1G1VZ44_9BACT</name>
<evidence type="ECO:0000256" key="3">
    <source>
        <dbReference type="ARBA" id="ARBA00022833"/>
    </source>
</evidence>
<accession>A0A1G1VZ44</accession>
<dbReference type="PANTHER" id="PTHR33823">
    <property type="entry name" value="RNA POLYMERASE-BINDING TRANSCRIPTION FACTOR DKSA-RELATED"/>
    <property type="match status" value="1"/>
</dbReference>
<keyword evidence="1" id="KW-0479">Metal-binding</keyword>
<evidence type="ECO:0000313" key="6">
    <source>
        <dbReference type="EMBL" id="OGY20672.1"/>
    </source>
</evidence>
<organism evidence="6 7">
    <name type="scientific">Candidatus Chisholmbacteria bacterium RIFCSPLOWO2_01_FULL_49_14</name>
    <dbReference type="NCBI Taxonomy" id="1797593"/>
    <lineage>
        <taxon>Bacteria</taxon>
        <taxon>Candidatus Chisholmiibacteriota</taxon>
    </lineage>
</organism>
<sequence length="138" mass="15737">MKIKSSRVSSLFAFPAKVLRPVKNYLVFQQRRLEVRKKRLVAEDPFSDSSRLNDNAASDADAAEISGHDRIEALKIEVERRLITIRKALTKIKLGRYGLCENCGKMIDTDRLRIDPTAELCMNCAKKRSKRKQITESG</sequence>
<dbReference type="EMBL" id="MHCL01000025">
    <property type="protein sequence ID" value="OGY20672.1"/>
    <property type="molecule type" value="Genomic_DNA"/>
</dbReference>
<dbReference type="PROSITE" id="PS51128">
    <property type="entry name" value="ZF_DKSA_2"/>
    <property type="match status" value="1"/>
</dbReference>
<dbReference type="GO" id="GO:0008270">
    <property type="term" value="F:zinc ion binding"/>
    <property type="evidence" value="ECO:0007669"/>
    <property type="project" value="UniProtKB-KW"/>
</dbReference>
<comment type="caution">
    <text evidence="6">The sequence shown here is derived from an EMBL/GenBank/DDBJ whole genome shotgun (WGS) entry which is preliminary data.</text>
</comment>
<dbReference type="InterPro" id="IPR000962">
    <property type="entry name" value="Znf_DskA_TraR"/>
</dbReference>
<dbReference type="Proteomes" id="UP000176723">
    <property type="component" value="Unassembled WGS sequence"/>
</dbReference>
<dbReference type="PROSITE" id="PS01102">
    <property type="entry name" value="ZF_DKSA_1"/>
    <property type="match status" value="1"/>
</dbReference>
<dbReference type="AlphaFoldDB" id="A0A1G1VZ44"/>
<dbReference type="PANTHER" id="PTHR33823:SF4">
    <property type="entry name" value="GENERAL STRESS PROTEIN 16O"/>
    <property type="match status" value="1"/>
</dbReference>
<reference evidence="6 7" key="1">
    <citation type="journal article" date="2016" name="Nat. Commun.">
        <title>Thousands of microbial genomes shed light on interconnected biogeochemical processes in an aquifer system.</title>
        <authorList>
            <person name="Anantharaman K."/>
            <person name="Brown C.T."/>
            <person name="Hug L.A."/>
            <person name="Sharon I."/>
            <person name="Castelle C.J."/>
            <person name="Probst A.J."/>
            <person name="Thomas B.C."/>
            <person name="Singh A."/>
            <person name="Wilkins M.J."/>
            <person name="Karaoz U."/>
            <person name="Brodie E.L."/>
            <person name="Williams K.H."/>
            <person name="Hubbard S.S."/>
            <person name="Banfield J.F."/>
        </authorList>
    </citation>
    <scope>NUCLEOTIDE SEQUENCE [LARGE SCALE GENOMIC DNA]</scope>
</reference>
<dbReference type="Pfam" id="PF01258">
    <property type="entry name" value="zf-dskA_traR"/>
    <property type="match status" value="1"/>
</dbReference>
<dbReference type="InterPro" id="IPR020458">
    <property type="entry name" value="Znf_DskA_TraR_CS"/>
</dbReference>
<keyword evidence="2" id="KW-0863">Zinc-finger</keyword>
<feature type="zinc finger region" description="dksA C4-type" evidence="4">
    <location>
        <begin position="100"/>
        <end position="124"/>
    </location>
</feature>
<evidence type="ECO:0000256" key="1">
    <source>
        <dbReference type="ARBA" id="ARBA00022723"/>
    </source>
</evidence>
<gene>
    <name evidence="6" type="ORF">A3A65_00600</name>
</gene>
<evidence type="ECO:0000256" key="2">
    <source>
        <dbReference type="ARBA" id="ARBA00022771"/>
    </source>
</evidence>